<evidence type="ECO:0000313" key="1">
    <source>
        <dbReference type="EMBL" id="MBW73722.1"/>
    </source>
</evidence>
<proteinExistence type="predicted"/>
<dbReference type="AlphaFoldDB" id="A0A2M4D818"/>
<reference evidence="1" key="1">
    <citation type="submission" date="2018-01" db="EMBL/GenBank/DDBJ databases">
        <title>An insight into the sialome of Amazonian anophelines.</title>
        <authorList>
            <person name="Ribeiro J.M."/>
            <person name="Scarpassa V."/>
            <person name="Calvo E."/>
        </authorList>
    </citation>
    <scope>NUCLEOTIDE SEQUENCE</scope>
</reference>
<accession>A0A2M4D818</accession>
<organism evidence="1">
    <name type="scientific">Anopheles darlingi</name>
    <name type="common">Mosquito</name>
    <dbReference type="NCBI Taxonomy" id="43151"/>
    <lineage>
        <taxon>Eukaryota</taxon>
        <taxon>Metazoa</taxon>
        <taxon>Ecdysozoa</taxon>
        <taxon>Arthropoda</taxon>
        <taxon>Hexapoda</taxon>
        <taxon>Insecta</taxon>
        <taxon>Pterygota</taxon>
        <taxon>Neoptera</taxon>
        <taxon>Endopterygota</taxon>
        <taxon>Diptera</taxon>
        <taxon>Nematocera</taxon>
        <taxon>Culicoidea</taxon>
        <taxon>Culicidae</taxon>
        <taxon>Anophelinae</taxon>
        <taxon>Anopheles</taxon>
    </lineage>
</organism>
<protein>
    <submittedName>
        <fullName evidence="1">Putative secreted protein</fullName>
    </submittedName>
</protein>
<name>A0A2M4D818_ANODA</name>
<sequence length="106" mass="11757">MAWRKRRLIVIYSSTLHFPILETASVTSCKGLHRRLLSTERGRVVPAGVTNAPVQLPSEGREALPLARLIYFHHVTGEVQGQGFDVATELFINLSLDAEHGLLLIV</sequence>
<dbReference type="EMBL" id="GGFL01009544">
    <property type="protein sequence ID" value="MBW73722.1"/>
    <property type="molecule type" value="Transcribed_RNA"/>
</dbReference>